<dbReference type="InterPro" id="IPR029753">
    <property type="entry name" value="D-isomer_DH_CS"/>
</dbReference>
<dbReference type="EMBL" id="CP002116">
    <property type="protein sequence ID" value="ADK82730.1"/>
    <property type="molecule type" value="Genomic_DNA"/>
</dbReference>
<keyword evidence="2" id="KW-0028">Amino-acid biosynthesis</keyword>
<dbReference type="GO" id="GO:0051287">
    <property type="term" value="F:NAD binding"/>
    <property type="evidence" value="ECO:0007669"/>
    <property type="project" value="InterPro"/>
</dbReference>
<dbReference type="PANTHER" id="PTHR42789">
    <property type="entry name" value="D-ISOMER SPECIFIC 2-HYDROXYACID DEHYDROGENASE FAMILY PROTEIN (AFU_ORTHOLOGUE AFUA_6G10090)"/>
    <property type="match status" value="1"/>
</dbReference>
<comment type="similarity">
    <text evidence="1 5">Belongs to the D-isomer specific 2-hydroxyacid dehydrogenase family.</text>
</comment>
<proteinExistence type="inferred from homology"/>
<keyword evidence="4" id="KW-0520">NAD</keyword>
<dbReference type="GO" id="GO:0008652">
    <property type="term" value="P:amino acid biosynthetic process"/>
    <property type="evidence" value="ECO:0007669"/>
    <property type="project" value="UniProtKB-KW"/>
</dbReference>
<protein>
    <submittedName>
        <fullName evidence="8">D-isomer specific 2-hydroxyacid dehydrogenase NAD-binding protein</fullName>
        <ecNumber evidence="8">1.1.1.26</ecNumber>
    </submittedName>
</protein>
<keyword evidence="3 5" id="KW-0560">Oxidoreductase</keyword>
<dbReference type="STRING" id="573413.Spirs_3644"/>
<evidence type="ECO:0000259" key="6">
    <source>
        <dbReference type="Pfam" id="PF00389"/>
    </source>
</evidence>
<sequence>MKKVYVSRAISDKGIELLRRQCDVRVQAADRPATREELLEGADWADGLLSMLCDKIDEEVLSAGGGLKAVANYAVGYDNIDLAAAGRLGVGVSNTPDVLTHATAEMAWALLFAVARQVVPSDRLMRSGRWQGWAPMEFVGCDVTGKTLGIIGAGRIGTAMGLMSSGFGMKVIYWNRSASPRLEEGVGAQRVELDQLIEESDFISLHLPLNDTSRHLIGKPQFEAMKPTSCLINTGRGALIDEAALVDALRKGKIAGAGLDVYEFEPAMSKGLADLDNVVITTHTGSATSGSRGDMAVMAAENLIAMLDGRAGAQCLNAKVFRHG</sequence>
<evidence type="ECO:0000256" key="5">
    <source>
        <dbReference type="RuleBase" id="RU003719"/>
    </source>
</evidence>
<evidence type="ECO:0000259" key="7">
    <source>
        <dbReference type="Pfam" id="PF02826"/>
    </source>
</evidence>
<dbReference type="HOGENOM" id="CLU_019796_1_2_12"/>
<dbReference type="Gene3D" id="3.40.50.720">
    <property type="entry name" value="NAD(P)-binding Rossmann-like Domain"/>
    <property type="match status" value="2"/>
</dbReference>
<dbReference type="InterPro" id="IPR050857">
    <property type="entry name" value="D-2-hydroxyacid_DH"/>
</dbReference>
<dbReference type="OrthoDB" id="9805416at2"/>
<dbReference type="PROSITE" id="PS00065">
    <property type="entry name" value="D_2_HYDROXYACID_DH_1"/>
    <property type="match status" value="1"/>
</dbReference>
<dbReference type="PANTHER" id="PTHR42789:SF1">
    <property type="entry name" value="D-ISOMER SPECIFIC 2-HYDROXYACID DEHYDROGENASE FAMILY PROTEIN (AFU_ORTHOLOGUE AFUA_6G10090)"/>
    <property type="match status" value="1"/>
</dbReference>
<reference evidence="8 9" key="1">
    <citation type="journal article" date="2010" name="Stand. Genomic Sci.">
        <title>Complete genome sequence of Spirochaeta smaragdinae type strain (SEBR 4228).</title>
        <authorList>
            <person name="Mavromatis K."/>
            <person name="Yasawong M."/>
            <person name="Chertkov O."/>
            <person name="Lapidus A."/>
            <person name="Lucas S."/>
            <person name="Nolan M."/>
            <person name="Del Rio T.G."/>
            <person name="Tice H."/>
            <person name="Cheng J.F."/>
            <person name="Pitluck S."/>
            <person name="Liolios K."/>
            <person name="Ivanova N."/>
            <person name="Tapia R."/>
            <person name="Han C."/>
            <person name="Bruce D."/>
            <person name="Goodwin L."/>
            <person name="Pati A."/>
            <person name="Chen A."/>
            <person name="Palaniappan K."/>
            <person name="Land M."/>
            <person name="Hauser L."/>
            <person name="Chang Y.J."/>
            <person name="Jeffries C.D."/>
            <person name="Detter J.C."/>
            <person name="Rohde M."/>
            <person name="Brambilla E."/>
            <person name="Spring S."/>
            <person name="Goker M."/>
            <person name="Sikorski J."/>
            <person name="Woyke T."/>
            <person name="Bristow J."/>
            <person name="Eisen J.A."/>
            <person name="Markowitz V."/>
            <person name="Hugenholtz P."/>
            <person name="Klenk H.P."/>
            <person name="Kyrpides N.C."/>
        </authorList>
    </citation>
    <scope>NUCLEOTIDE SEQUENCE [LARGE SCALE GENOMIC DNA]</scope>
    <source>
        <strain evidence="9">DSM 11293 / JCM 15392 / SEBR 4228</strain>
    </source>
</reference>
<evidence type="ECO:0000256" key="4">
    <source>
        <dbReference type="ARBA" id="ARBA00023027"/>
    </source>
</evidence>
<feature type="domain" description="D-isomer specific 2-hydroxyacid dehydrogenase catalytic" evidence="6">
    <location>
        <begin position="4"/>
        <end position="317"/>
    </location>
</feature>
<evidence type="ECO:0000256" key="2">
    <source>
        <dbReference type="ARBA" id="ARBA00022605"/>
    </source>
</evidence>
<dbReference type="FunFam" id="3.40.50.720:FF:000203">
    <property type="entry name" value="D-3-phosphoglycerate dehydrogenase (SerA)"/>
    <property type="match status" value="1"/>
</dbReference>
<dbReference type="CDD" id="cd05301">
    <property type="entry name" value="GDH"/>
    <property type="match status" value="1"/>
</dbReference>
<keyword evidence="9" id="KW-1185">Reference proteome</keyword>
<dbReference type="PROSITE" id="PS00671">
    <property type="entry name" value="D_2_HYDROXYACID_DH_3"/>
    <property type="match status" value="1"/>
</dbReference>
<dbReference type="PROSITE" id="PS00670">
    <property type="entry name" value="D_2_HYDROXYACID_DH_2"/>
    <property type="match status" value="1"/>
</dbReference>
<dbReference type="GO" id="GO:0047964">
    <property type="term" value="F:glyoxylate reductase (NADH) activity"/>
    <property type="evidence" value="ECO:0007669"/>
    <property type="project" value="UniProtKB-EC"/>
</dbReference>
<dbReference type="KEGG" id="ssm:Spirs_3644"/>
<organism evidence="8 9">
    <name type="scientific">Sediminispirochaeta smaragdinae (strain DSM 11293 / JCM 15392 / SEBR 4228)</name>
    <name type="common">Spirochaeta smaragdinae</name>
    <dbReference type="NCBI Taxonomy" id="573413"/>
    <lineage>
        <taxon>Bacteria</taxon>
        <taxon>Pseudomonadati</taxon>
        <taxon>Spirochaetota</taxon>
        <taxon>Spirochaetia</taxon>
        <taxon>Spirochaetales</taxon>
        <taxon>Spirochaetaceae</taxon>
        <taxon>Sediminispirochaeta</taxon>
    </lineage>
</organism>
<dbReference type="eggNOG" id="COG1052">
    <property type="taxonomic scope" value="Bacteria"/>
</dbReference>
<accession>E1R7M5</accession>
<dbReference type="EC" id="1.1.1.26" evidence="8"/>
<evidence type="ECO:0000256" key="3">
    <source>
        <dbReference type="ARBA" id="ARBA00023002"/>
    </source>
</evidence>
<gene>
    <name evidence="8" type="ordered locus">Spirs_3644</name>
</gene>
<evidence type="ECO:0000256" key="1">
    <source>
        <dbReference type="ARBA" id="ARBA00005854"/>
    </source>
</evidence>
<dbReference type="Pfam" id="PF02826">
    <property type="entry name" value="2-Hacid_dh_C"/>
    <property type="match status" value="1"/>
</dbReference>
<dbReference type="InterPro" id="IPR029752">
    <property type="entry name" value="D-isomer_DH_CS1"/>
</dbReference>
<evidence type="ECO:0000313" key="9">
    <source>
        <dbReference type="Proteomes" id="UP000002318"/>
    </source>
</evidence>
<evidence type="ECO:0000313" key="8">
    <source>
        <dbReference type="EMBL" id="ADK82730.1"/>
    </source>
</evidence>
<dbReference type="InterPro" id="IPR036291">
    <property type="entry name" value="NAD(P)-bd_dom_sf"/>
</dbReference>
<dbReference type="InterPro" id="IPR006140">
    <property type="entry name" value="D-isomer_DH_NAD-bd"/>
</dbReference>
<dbReference type="SUPFAM" id="SSF51735">
    <property type="entry name" value="NAD(P)-binding Rossmann-fold domains"/>
    <property type="match status" value="1"/>
</dbReference>
<dbReference type="InterPro" id="IPR006139">
    <property type="entry name" value="D-isomer_2_OHA_DH_cat_dom"/>
</dbReference>
<name>E1R7M5_SEDSS</name>
<dbReference type="RefSeq" id="WP_013256189.1">
    <property type="nucleotide sequence ID" value="NC_014364.1"/>
</dbReference>
<dbReference type="SUPFAM" id="SSF52283">
    <property type="entry name" value="Formate/glycerate dehydrogenase catalytic domain-like"/>
    <property type="match status" value="1"/>
</dbReference>
<feature type="domain" description="D-isomer specific 2-hydroxyacid dehydrogenase NAD-binding" evidence="7">
    <location>
        <begin position="109"/>
        <end position="285"/>
    </location>
</feature>
<dbReference type="AlphaFoldDB" id="E1R7M5"/>
<dbReference type="Pfam" id="PF00389">
    <property type="entry name" value="2-Hacid_dh"/>
    <property type="match status" value="1"/>
</dbReference>
<dbReference type="Proteomes" id="UP000002318">
    <property type="component" value="Chromosome"/>
</dbReference>